<sequence length="66" mass="7031">MLWSGFGETHCRHDISLSFSAATNYPSPSSASTLLSAAADIPGGNCSFHCNHPGILQRRMPAQKQA</sequence>
<gene>
    <name evidence="1" type="ORF">MUK42_08042</name>
</gene>
<accession>A0A9E7HTS8</accession>
<organism evidence="1 2">
    <name type="scientific">Musa troglodytarum</name>
    <name type="common">fe'i banana</name>
    <dbReference type="NCBI Taxonomy" id="320322"/>
    <lineage>
        <taxon>Eukaryota</taxon>
        <taxon>Viridiplantae</taxon>
        <taxon>Streptophyta</taxon>
        <taxon>Embryophyta</taxon>
        <taxon>Tracheophyta</taxon>
        <taxon>Spermatophyta</taxon>
        <taxon>Magnoliopsida</taxon>
        <taxon>Liliopsida</taxon>
        <taxon>Zingiberales</taxon>
        <taxon>Musaceae</taxon>
        <taxon>Musa</taxon>
    </lineage>
</organism>
<name>A0A9E7HTS8_9LILI</name>
<dbReference type="AlphaFoldDB" id="A0A9E7HTS8"/>
<proteinExistence type="predicted"/>
<dbReference type="EMBL" id="CP097510">
    <property type="protein sequence ID" value="URE36958.1"/>
    <property type="molecule type" value="Genomic_DNA"/>
</dbReference>
<evidence type="ECO:0000313" key="2">
    <source>
        <dbReference type="Proteomes" id="UP001055439"/>
    </source>
</evidence>
<evidence type="ECO:0000313" key="1">
    <source>
        <dbReference type="EMBL" id="URE36958.1"/>
    </source>
</evidence>
<dbReference type="OrthoDB" id="1876592at2759"/>
<dbReference type="Proteomes" id="UP001055439">
    <property type="component" value="Chromosome 8"/>
</dbReference>
<reference evidence="1" key="1">
    <citation type="submission" date="2022-05" db="EMBL/GenBank/DDBJ databases">
        <title>The Musa troglodytarum L. genome provides insights into the mechanism of non-climacteric behaviour and enrichment of carotenoids.</title>
        <authorList>
            <person name="Wang J."/>
        </authorList>
    </citation>
    <scope>NUCLEOTIDE SEQUENCE</scope>
    <source>
        <tissue evidence="1">Leaf</tissue>
    </source>
</reference>
<protein>
    <submittedName>
        <fullName evidence="1">AAI</fullName>
    </submittedName>
</protein>
<keyword evidence="2" id="KW-1185">Reference proteome</keyword>